<evidence type="ECO:0000256" key="1">
    <source>
        <dbReference type="ARBA" id="ARBA00022475"/>
    </source>
</evidence>
<evidence type="ECO:0000256" key="12">
    <source>
        <dbReference type="SAM" id="Phobius"/>
    </source>
</evidence>
<evidence type="ECO:0000256" key="9">
    <source>
        <dbReference type="ARBA" id="ARBA00023136"/>
    </source>
</evidence>
<comment type="cofactor">
    <cofactor evidence="10">
        <name>Zn(2+)</name>
        <dbReference type="ChEBI" id="CHEBI:29105"/>
    </cofactor>
    <text evidence="10">Binds 1 zinc ion per subunit.</text>
</comment>
<dbReference type="GO" id="GO:0006508">
    <property type="term" value="P:proteolysis"/>
    <property type="evidence" value="ECO:0007669"/>
    <property type="project" value="UniProtKB-KW"/>
</dbReference>
<evidence type="ECO:0000256" key="5">
    <source>
        <dbReference type="ARBA" id="ARBA00022801"/>
    </source>
</evidence>
<dbReference type="PANTHER" id="PTHR43221">
    <property type="entry name" value="PROTEASE HTPX"/>
    <property type="match status" value="1"/>
</dbReference>
<dbReference type="InterPro" id="IPR050083">
    <property type="entry name" value="HtpX_protease"/>
</dbReference>
<dbReference type="RefSeq" id="WP_087104663.1">
    <property type="nucleotide sequence ID" value="NZ_FWFG01000092.1"/>
</dbReference>
<protein>
    <submittedName>
        <fullName evidence="14">Possible peptidase</fullName>
    </submittedName>
</protein>
<dbReference type="OrthoDB" id="9810445at2"/>
<evidence type="ECO:0000256" key="7">
    <source>
        <dbReference type="ARBA" id="ARBA00022989"/>
    </source>
</evidence>
<comment type="similarity">
    <text evidence="10">Belongs to the peptidase M48 family.</text>
</comment>
<evidence type="ECO:0000256" key="10">
    <source>
        <dbReference type="RuleBase" id="RU003983"/>
    </source>
</evidence>
<keyword evidence="2 10" id="KW-0645">Protease</keyword>
<evidence type="ECO:0000313" key="14">
    <source>
        <dbReference type="EMBL" id="SLM93672.1"/>
    </source>
</evidence>
<dbReference type="CDD" id="cd07325">
    <property type="entry name" value="M48_Ste24p_like"/>
    <property type="match status" value="1"/>
</dbReference>
<dbReference type="Gene3D" id="3.30.2010.10">
    <property type="entry name" value="Metalloproteases ('zincins'), catalytic domain"/>
    <property type="match status" value="1"/>
</dbReference>
<feature type="transmembrane region" description="Helical" evidence="12">
    <location>
        <begin position="103"/>
        <end position="125"/>
    </location>
</feature>
<dbReference type="PANTHER" id="PTHR43221:SF2">
    <property type="entry name" value="PROTEASE HTPX HOMOLOG"/>
    <property type="match status" value="1"/>
</dbReference>
<feature type="transmembrane region" description="Helical" evidence="12">
    <location>
        <begin position="57"/>
        <end position="83"/>
    </location>
</feature>
<feature type="region of interest" description="Disordered" evidence="11">
    <location>
        <begin position="388"/>
        <end position="436"/>
    </location>
</feature>
<keyword evidence="6 10" id="KW-0862">Zinc</keyword>
<evidence type="ECO:0000256" key="11">
    <source>
        <dbReference type="SAM" id="MobiDB-lite"/>
    </source>
</evidence>
<feature type="region of interest" description="Disordered" evidence="11">
    <location>
        <begin position="1"/>
        <end position="35"/>
    </location>
</feature>
<evidence type="ECO:0000256" key="2">
    <source>
        <dbReference type="ARBA" id="ARBA00022670"/>
    </source>
</evidence>
<keyword evidence="9 12" id="KW-0472">Membrane</keyword>
<keyword evidence="15" id="KW-1185">Reference proteome</keyword>
<organism evidence="14 15">
    <name type="scientific">Brachybacterium nesterenkovii</name>
    <dbReference type="NCBI Taxonomy" id="47847"/>
    <lineage>
        <taxon>Bacteria</taxon>
        <taxon>Bacillati</taxon>
        <taxon>Actinomycetota</taxon>
        <taxon>Actinomycetes</taxon>
        <taxon>Micrococcales</taxon>
        <taxon>Dermabacteraceae</taxon>
        <taxon>Brachybacterium</taxon>
    </lineage>
</organism>
<keyword evidence="3 12" id="KW-0812">Transmembrane</keyword>
<evidence type="ECO:0000256" key="4">
    <source>
        <dbReference type="ARBA" id="ARBA00022723"/>
    </source>
</evidence>
<proteinExistence type="inferred from homology"/>
<evidence type="ECO:0000313" key="15">
    <source>
        <dbReference type="Proteomes" id="UP000195981"/>
    </source>
</evidence>
<dbReference type="AlphaFoldDB" id="A0A1X6X625"/>
<evidence type="ECO:0000256" key="8">
    <source>
        <dbReference type="ARBA" id="ARBA00023049"/>
    </source>
</evidence>
<dbReference type="Proteomes" id="UP000195981">
    <property type="component" value="Unassembled WGS sequence"/>
</dbReference>
<dbReference type="GO" id="GO:0046872">
    <property type="term" value="F:metal ion binding"/>
    <property type="evidence" value="ECO:0007669"/>
    <property type="project" value="UniProtKB-KW"/>
</dbReference>
<evidence type="ECO:0000256" key="6">
    <source>
        <dbReference type="ARBA" id="ARBA00022833"/>
    </source>
</evidence>
<dbReference type="EMBL" id="FWFG01000092">
    <property type="protein sequence ID" value="SLM93672.1"/>
    <property type="molecule type" value="Genomic_DNA"/>
</dbReference>
<keyword evidence="4" id="KW-0479">Metal-binding</keyword>
<dbReference type="Pfam" id="PF01435">
    <property type="entry name" value="Peptidase_M48"/>
    <property type="match status" value="2"/>
</dbReference>
<gene>
    <name evidence="14" type="ORF">FM110_10215</name>
</gene>
<keyword evidence="1" id="KW-1003">Cell membrane</keyword>
<keyword evidence="8 10" id="KW-0482">Metalloprotease</keyword>
<accession>A0A1X6X625</accession>
<feature type="domain" description="Peptidase M48" evidence="13">
    <location>
        <begin position="229"/>
        <end position="321"/>
    </location>
</feature>
<dbReference type="GO" id="GO:0004222">
    <property type="term" value="F:metalloendopeptidase activity"/>
    <property type="evidence" value="ECO:0007669"/>
    <property type="project" value="InterPro"/>
</dbReference>
<evidence type="ECO:0000259" key="13">
    <source>
        <dbReference type="Pfam" id="PF01435"/>
    </source>
</evidence>
<dbReference type="InterPro" id="IPR001915">
    <property type="entry name" value="Peptidase_M48"/>
</dbReference>
<keyword evidence="5 10" id="KW-0378">Hydrolase</keyword>
<name>A0A1X6X625_9MICO</name>
<reference evidence="14 15" key="1">
    <citation type="submission" date="2017-02" db="EMBL/GenBank/DDBJ databases">
        <authorList>
            <person name="Peterson S.W."/>
        </authorList>
    </citation>
    <scope>NUCLEOTIDE SEQUENCE [LARGE SCALE GENOMIC DNA]</scope>
    <source>
        <strain evidence="14 15">CIP104813</strain>
    </source>
</reference>
<sequence>MSQTPPYGSPSPFGPPSSASAGAPAASGAGPAGPNLVNGTTVHGVLGRRGIRHPWEIPMVIIGAIVTLVAYGLWLTIVVVSIVNAIRGEGPTILTVTEDPTNPFGSLVIQLFAVVMLMPIIIWIARAMMYAQMRAMSTRMSPTQFPEGYRMVVEAARHHGLRRVPDAYVAIGNGMINAFASGHGFRRFVVVYSDLFEVGGAARDPEALRFVIAHEVGHLAAGHVSYFRLLLTNLLYQVPLLGMALSRAQEYTADNYGYDVTPSGSAGAMAVLSAGKYLNADVNVNELADRAVTEKGLWVHIVNWRASHPIMTWRAHALRDRSAAGKLWFRPGFRLWPGSATTPMYRGPLPAGSVFSGTWPTPDEVLAMLDAADRERPANLTNQFGRFPGVDYSSAPPQRTVQTAPPFLSRRADQPVAPVVPPQRPGAGPYGGYPAA</sequence>
<evidence type="ECO:0000256" key="3">
    <source>
        <dbReference type="ARBA" id="ARBA00022692"/>
    </source>
</evidence>
<feature type="compositionally biased region" description="Low complexity" evidence="11">
    <location>
        <begin position="16"/>
        <end position="34"/>
    </location>
</feature>
<keyword evidence="7 12" id="KW-1133">Transmembrane helix</keyword>
<feature type="domain" description="Peptidase M48" evidence="13">
    <location>
        <begin position="150"/>
        <end position="225"/>
    </location>
</feature>